<organism evidence="1 2">
    <name type="scientific">Crocosphaera chwakensis CCY0110</name>
    <dbReference type="NCBI Taxonomy" id="391612"/>
    <lineage>
        <taxon>Bacteria</taxon>
        <taxon>Bacillati</taxon>
        <taxon>Cyanobacteriota</taxon>
        <taxon>Cyanophyceae</taxon>
        <taxon>Oscillatoriophycideae</taxon>
        <taxon>Chroococcales</taxon>
        <taxon>Aphanothecaceae</taxon>
        <taxon>Crocosphaera</taxon>
        <taxon>Crocosphaera chwakensis</taxon>
    </lineage>
</organism>
<dbReference type="InterPro" id="IPR010298">
    <property type="entry name" value="YacP-like"/>
</dbReference>
<protein>
    <recommendedName>
        <fullName evidence="3">NYN domain-containing protein</fullName>
    </recommendedName>
</protein>
<dbReference type="RefSeq" id="WP_008276968.1">
    <property type="nucleotide sequence ID" value="NZ_AAXW01000034.1"/>
</dbReference>
<dbReference type="Pfam" id="PF05991">
    <property type="entry name" value="NYN_YacP"/>
    <property type="match status" value="1"/>
</dbReference>
<dbReference type="PANTHER" id="PTHR34547:SF1">
    <property type="entry name" value="YACP-LIKE NYN DOMAIN PROTEIN"/>
    <property type="match status" value="1"/>
</dbReference>
<evidence type="ECO:0000313" key="2">
    <source>
        <dbReference type="Proteomes" id="UP000003781"/>
    </source>
</evidence>
<proteinExistence type="predicted"/>
<dbReference type="eggNOG" id="COG3688">
    <property type="taxonomic scope" value="Bacteria"/>
</dbReference>
<evidence type="ECO:0000313" key="1">
    <source>
        <dbReference type="EMBL" id="EAZ89893.1"/>
    </source>
</evidence>
<comment type="caution">
    <text evidence="1">The sequence shown here is derived from an EMBL/GenBank/DDBJ whole genome shotgun (WGS) entry which is preliminary data.</text>
</comment>
<gene>
    <name evidence="1" type="ORF">CY0110_13893</name>
</gene>
<evidence type="ECO:0008006" key="3">
    <source>
        <dbReference type="Google" id="ProtNLM"/>
    </source>
</evidence>
<reference evidence="1 2" key="1">
    <citation type="submission" date="2007-03" db="EMBL/GenBank/DDBJ databases">
        <authorList>
            <person name="Stal L."/>
            <person name="Ferriera S."/>
            <person name="Johnson J."/>
            <person name="Kravitz S."/>
            <person name="Beeson K."/>
            <person name="Sutton G."/>
            <person name="Rogers Y.-H."/>
            <person name="Friedman R."/>
            <person name="Frazier M."/>
            <person name="Venter J.C."/>
        </authorList>
    </citation>
    <scope>NUCLEOTIDE SEQUENCE [LARGE SCALE GENOMIC DNA]</scope>
    <source>
        <strain evidence="1 2">CCY0110</strain>
    </source>
</reference>
<dbReference type="CDD" id="cd10912">
    <property type="entry name" value="PIN_YacP-like"/>
    <property type="match status" value="1"/>
</dbReference>
<accession>A3IUB2</accession>
<name>A3IUB2_9CHRO</name>
<dbReference type="AlphaFoldDB" id="A3IUB2"/>
<dbReference type="Proteomes" id="UP000003781">
    <property type="component" value="Unassembled WGS sequence"/>
</dbReference>
<dbReference type="EMBL" id="AAXW01000034">
    <property type="protein sequence ID" value="EAZ89893.1"/>
    <property type="molecule type" value="Genomic_DNA"/>
</dbReference>
<dbReference type="OrthoDB" id="9792160at2"/>
<sequence length="177" mass="20531">MSSSITPLLLVDGYNIIGSWSPLKSTRDRHGLEQARYELVETLINYTVHKGYKTQVVFDSQYQKTPSSVEHHSTHLSICFTAWTQTADTYIERVCATFFRRQQINHNRIIVATSDRDQYLTAMGYGAEWMSVEVLAKDIESSRSQVRHKQRSNKRSRGRLLFNCLDAQSQEKLARWL</sequence>
<keyword evidence="2" id="KW-1185">Reference proteome</keyword>
<dbReference type="PANTHER" id="PTHR34547">
    <property type="entry name" value="YACP-LIKE NYN DOMAIN PROTEIN"/>
    <property type="match status" value="1"/>
</dbReference>